<organism evidence="11 12">
    <name type="scientific">Mycoplasma miroungirhinis</name>
    <dbReference type="NCBI Taxonomy" id="754516"/>
    <lineage>
        <taxon>Bacteria</taxon>
        <taxon>Bacillati</taxon>
        <taxon>Mycoplasmatota</taxon>
        <taxon>Mollicutes</taxon>
        <taxon>Mycoplasmataceae</taxon>
        <taxon>Mycoplasma</taxon>
    </lineage>
</organism>
<keyword evidence="12" id="KW-1185">Reference proteome</keyword>
<dbReference type="InterPro" id="IPR006668">
    <property type="entry name" value="Mg_transptr_MgtE_intracell_dom"/>
</dbReference>
<evidence type="ECO:0000256" key="9">
    <source>
        <dbReference type="RuleBase" id="RU362011"/>
    </source>
</evidence>
<dbReference type="GO" id="GO:0046872">
    <property type="term" value="F:metal ion binding"/>
    <property type="evidence" value="ECO:0007669"/>
    <property type="project" value="UniProtKB-KW"/>
</dbReference>
<proteinExistence type="inferred from homology"/>
<dbReference type="PANTHER" id="PTHR43773">
    <property type="entry name" value="MAGNESIUM TRANSPORTER MGTE"/>
    <property type="match status" value="1"/>
</dbReference>
<dbReference type="Pfam" id="PF00571">
    <property type="entry name" value="CBS"/>
    <property type="match status" value="2"/>
</dbReference>
<feature type="transmembrane region" description="Helical" evidence="9">
    <location>
        <begin position="372"/>
        <end position="393"/>
    </location>
</feature>
<keyword evidence="9" id="KW-0479">Metal-binding</keyword>
<dbReference type="SUPFAM" id="SSF161093">
    <property type="entry name" value="MgtE membrane domain-like"/>
    <property type="match status" value="1"/>
</dbReference>
<name>A0A6M4JCT7_9MOLU</name>
<evidence type="ECO:0000256" key="7">
    <source>
        <dbReference type="ARBA" id="ARBA00023136"/>
    </source>
</evidence>
<evidence type="ECO:0000313" key="12">
    <source>
        <dbReference type="Proteomes" id="UP000502118"/>
    </source>
</evidence>
<dbReference type="AlphaFoldDB" id="A0A6M4JCT7"/>
<dbReference type="NCBIfam" id="TIGR00400">
    <property type="entry name" value="mgtE"/>
    <property type="match status" value="1"/>
</dbReference>
<keyword evidence="8" id="KW-0129">CBS domain</keyword>
<evidence type="ECO:0000256" key="8">
    <source>
        <dbReference type="PROSITE-ProRule" id="PRU00703"/>
    </source>
</evidence>
<dbReference type="GO" id="GO:0005886">
    <property type="term" value="C:plasma membrane"/>
    <property type="evidence" value="ECO:0007669"/>
    <property type="project" value="UniProtKB-SubCell"/>
</dbReference>
<feature type="transmembrane region" description="Helical" evidence="9">
    <location>
        <begin position="287"/>
        <end position="304"/>
    </location>
</feature>
<dbReference type="Gene3D" id="3.10.580.10">
    <property type="entry name" value="CBS-domain"/>
    <property type="match status" value="1"/>
</dbReference>
<dbReference type="PANTHER" id="PTHR43773:SF1">
    <property type="entry name" value="MAGNESIUM TRANSPORTER MGTE"/>
    <property type="match status" value="1"/>
</dbReference>
<dbReference type="InterPro" id="IPR036739">
    <property type="entry name" value="SLC41_membr_dom_sf"/>
</dbReference>
<dbReference type="SUPFAM" id="SSF54631">
    <property type="entry name" value="CBS-domain pair"/>
    <property type="match status" value="1"/>
</dbReference>
<evidence type="ECO:0000259" key="10">
    <source>
        <dbReference type="PROSITE" id="PS51371"/>
    </source>
</evidence>
<evidence type="ECO:0000256" key="2">
    <source>
        <dbReference type="ARBA" id="ARBA00009749"/>
    </source>
</evidence>
<dbReference type="InterPro" id="IPR000644">
    <property type="entry name" value="CBS_dom"/>
</dbReference>
<feature type="transmembrane region" description="Helical" evidence="9">
    <location>
        <begin position="316"/>
        <end position="334"/>
    </location>
</feature>
<reference evidence="11 12" key="1">
    <citation type="submission" date="2020-05" db="EMBL/GenBank/DDBJ databases">
        <title>Novel Mycoplasma species detected in Mirounga angustirostris (northern elephant seal) from the USA.</title>
        <authorList>
            <person name="Volokhov D.V."/>
        </authorList>
    </citation>
    <scope>NUCLEOTIDE SEQUENCE [LARGE SCALE GENOMIC DNA]</scope>
    <source>
        <strain evidence="11 12">Mirounga ES2806-NAS</strain>
    </source>
</reference>
<dbReference type="SUPFAM" id="SSF158791">
    <property type="entry name" value="MgtE N-terminal domain-like"/>
    <property type="match status" value="1"/>
</dbReference>
<dbReference type="SMART" id="SM00116">
    <property type="entry name" value="CBS"/>
    <property type="match status" value="2"/>
</dbReference>
<comment type="subunit">
    <text evidence="9">Homodimer.</text>
</comment>
<evidence type="ECO:0000256" key="4">
    <source>
        <dbReference type="ARBA" id="ARBA00022692"/>
    </source>
</evidence>
<keyword evidence="6 9" id="KW-1133">Transmembrane helix</keyword>
<comment type="similarity">
    <text evidence="2 9">Belongs to the SLC41A transporter family.</text>
</comment>
<gene>
    <name evidence="11" type="primary">mgtE</name>
    <name evidence="11" type="ORF">HLA92_00155</name>
</gene>
<feature type="transmembrane region" description="Helical" evidence="9">
    <location>
        <begin position="450"/>
        <end position="475"/>
    </location>
</feature>
<evidence type="ECO:0000256" key="5">
    <source>
        <dbReference type="ARBA" id="ARBA00022842"/>
    </source>
</evidence>
<comment type="function">
    <text evidence="9">Acts as a magnesium transporter.</text>
</comment>
<feature type="domain" description="CBS" evidence="10">
    <location>
        <begin position="137"/>
        <end position="199"/>
    </location>
</feature>
<dbReference type="RefSeq" id="WP_171112354.1">
    <property type="nucleotide sequence ID" value="NZ_CP053097.1"/>
</dbReference>
<evidence type="ECO:0000256" key="6">
    <source>
        <dbReference type="ARBA" id="ARBA00022989"/>
    </source>
</evidence>
<dbReference type="Gene3D" id="1.25.60.10">
    <property type="entry name" value="MgtE N-terminal domain-like"/>
    <property type="match status" value="1"/>
</dbReference>
<protein>
    <recommendedName>
        <fullName evidence="9">Magnesium transporter MgtE</fullName>
    </recommendedName>
</protein>
<dbReference type="KEGG" id="mmio:HLA92_00155"/>
<dbReference type="Gene3D" id="1.10.357.20">
    <property type="entry name" value="SLC41 divalent cation transporters, integral membrane domain"/>
    <property type="match status" value="1"/>
</dbReference>
<dbReference type="SMART" id="SM00924">
    <property type="entry name" value="MgtE_N"/>
    <property type="match status" value="1"/>
</dbReference>
<dbReference type="CDD" id="cd04606">
    <property type="entry name" value="CBS_pair_Mg_transporter"/>
    <property type="match status" value="1"/>
</dbReference>
<keyword evidence="5 9" id="KW-0460">Magnesium</keyword>
<keyword evidence="9" id="KW-1003">Cell membrane</keyword>
<dbReference type="Pfam" id="PF01769">
    <property type="entry name" value="MgtE"/>
    <property type="match status" value="1"/>
</dbReference>
<dbReference type="GO" id="GO:0015095">
    <property type="term" value="F:magnesium ion transmembrane transporter activity"/>
    <property type="evidence" value="ECO:0007669"/>
    <property type="project" value="UniProtKB-UniRule"/>
</dbReference>
<evidence type="ECO:0000256" key="1">
    <source>
        <dbReference type="ARBA" id="ARBA00004141"/>
    </source>
</evidence>
<dbReference type="PROSITE" id="PS51371">
    <property type="entry name" value="CBS"/>
    <property type="match status" value="2"/>
</dbReference>
<dbReference type="Pfam" id="PF03448">
    <property type="entry name" value="MgtE_N"/>
    <property type="match status" value="1"/>
</dbReference>
<keyword evidence="3 9" id="KW-0813">Transport</keyword>
<dbReference type="EMBL" id="CP053097">
    <property type="protein sequence ID" value="QJR43879.1"/>
    <property type="molecule type" value="Genomic_DNA"/>
</dbReference>
<feature type="domain" description="CBS" evidence="10">
    <location>
        <begin position="202"/>
        <end position="258"/>
    </location>
</feature>
<sequence length="476" mass="53414">MKNELSLTQLRNALQYKNIHLIRKFVDETPNATIADTIEQLNEYERVFFFRIIKPKDSGEIFSYLEHDIQESIIKSFTDKELEYILDDLYLDDIVDLIEEMPTNISQKILSHVKDKEDRNKINKLLKYNDESIGSVMSVEFIKLNKDITCSKAIEIIRRKREDAEVVHYYIVTDDDNKLAGVTTLEDIVFVDSRRGTYIYEIMEPIQSLNVLDTKEHATLIFADHDMSVLPVVNDKNEVLGIVTSDDVIDVLHEEATEDIYKMAGINSEEGISYNKSSIKLIVKSRIFWLIILMLGSTLSQLVIQIFQAQVEDAKSFLSAAISSAIVVSMVPVISGTAGNAGSQAATTVTRALALQEIKGSKWKVISSELRAGAIIGLILFVANFIRLILYFTATGNLLKHDEQIGIVLMCLVSSLSMFLAVVFAKFVGAVVPLAANKLKKDPAVMSSPILATLTDATSTIIFFSLAMLIFYIFFH</sequence>
<evidence type="ECO:0000313" key="11">
    <source>
        <dbReference type="EMBL" id="QJR43879.1"/>
    </source>
</evidence>
<keyword evidence="4 9" id="KW-0812">Transmembrane</keyword>
<dbReference type="InterPro" id="IPR046342">
    <property type="entry name" value="CBS_dom_sf"/>
</dbReference>
<feature type="transmembrane region" description="Helical" evidence="9">
    <location>
        <begin position="405"/>
        <end position="430"/>
    </location>
</feature>
<keyword evidence="7 9" id="KW-0472">Membrane</keyword>
<dbReference type="Proteomes" id="UP000502118">
    <property type="component" value="Chromosome"/>
</dbReference>
<accession>A0A6M4JCT7</accession>
<dbReference type="InterPro" id="IPR006669">
    <property type="entry name" value="MgtE_transporter"/>
</dbReference>
<dbReference type="InterPro" id="IPR038076">
    <property type="entry name" value="MgtE_N_sf"/>
</dbReference>
<dbReference type="InterPro" id="IPR006667">
    <property type="entry name" value="SLC41_membr_dom"/>
</dbReference>
<comment type="subcellular location">
    <subcellularLocation>
        <location evidence="9">Cell membrane</location>
        <topology evidence="9">Multi-pass membrane protein</topology>
    </subcellularLocation>
    <subcellularLocation>
        <location evidence="1">Membrane</location>
        <topology evidence="1">Multi-pass membrane protein</topology>
    </subcellularLocation>
</comment>
<evidence type="ECO:0000256" key="3">
    <source>
        <dbReference type="ARBA" id="ARBA00022448"/>
    </source>
</evidence>